<reference evidence="3" key="2">
    <citation type="submission" date="2020-09" db="EMBL/GenBank/DDBJ databases">
        <authorList>
            <person name="Sun Q."/>
            <person name="Ohkuma M."/>
        </authorList>
    </citation>
    <scope>NUCLEOTIDE SEQUENCE</scope>
    <source>
        <strain evidence="3">JCM 19831</strain>
    </source>
</reference>
<evidence type="ECO:0000313" key="4">
    <source>
        <dbReference type="Proteomes" id="UP000642070"/>
    </source>
</evidence>
<name>A0A917UAK2_9ACTN</name>
<feature type="region of interest" description="Disordered" evidence="1">
    <location>
        <begin position="32"/>
        <end position="57"/>
    </location>
</feature>
<keyword evidence="4" id="KW-1185">Reference proteome</keyword>
<organism evidence="3 4">
    <name type="scientific">Dactylosporangium sucinum</name>
    <dbReference type="NCBI Taxonomy" id="1424081"/>
    <lineage>
        <taxon>Bacteria</taxon>
        <taxon>Bacillati</taxon>
        <taxon>Actinomycetota</taxon>
        <taxon>Actinomycetes</taxon>
        <taxon>Micromonosporales</taxon>
        <taxon>Micromonosporaceae</taxon>
        <taxon>Dactylosporangium</taxon>
    </lineage>
</organism>
<keyword evidence="2" id="KW-0472">Membrane</keyword>
<feature type="transmembrane region" description="Helical" evidence="2">
    <location>
        <begin position="245"/>
        <end position="266"/>
    </location>
</feature>
<sequence length="284" mass="28643">MALVRRTNVLGSNPNRVVAAATVAPAPQAVGRAQVPQPGSIPAQPGPMDPGAVQPGAVQPGAAVDPAVAAAVAEGEVGTAVAVAGGEVPAAGGEAAAVPPQQASLGALISAFALVAAGGAVSWAFYHYEINAAAIRLPDATTIFAALFAFATAVERVLEPFARFMPGRHARGELEKAVANMANKYHDATLDDLIQVAHAKSMMEKGRASRGLVSWGIATALATVASSAGGLYLLHAMAGDGWNGIPVWVDAIVTGIVVGSGTKPLHDVISKVQKNKEKSEDATA</sequence>
<dbReference type="AlphaFoldDB" id="A0A917UAK2"/>
<evidence type="ECO:0000256" key="1">
    <source>
        <dbReference type="SAM" id="MobiDB-lite"/>
    </source>
</evidence>
<feature type="transmembrane region" description="Helical" evidence="2">
    <location>
        <begin position="105"/>
        <end position="128"/>
    </location>
</feature>
<comment type="caution">
    <text evidence="3">The sequence shown here is derived from an EMBL/GenBank/DDBJ whole genome shotgun (WGS) entry which is preliminary data.</text>
</comment>
<gene>
    <name evidence="3" type="ORF">GCM10007977_080500</name>
</gene>
<keyword evidence="2" id="KW-1133">Transmembrane helix</keyword>
<evidence type="ECO:0000256" key="2">
    <source>
        <dbReference type="SAM" id="Phobius"/>
    </source>
</evidence>
<keyword evidence="2" id="KW-0812">Transmembrane</keyword>
<dbReference type="Proteomes" id="UP000642070">
    <property type="component" value="Unassembled WGS sequence"/>
</dbReference>
<evidence type="ECO:0000313" key="3">
    <source>
        <dbReference type="EMBL" id="GGM66779.1"/>
    </source>
</evidence>
<feature type="transmembrane region" description="Helical" evidence="2">
    <location>
        <begin position="140"/>
        <end position="158"/>
    </location>
</feature>
<feature type="transmembrane region" description="Helical" evidence="2">
    <location>
        <begin position="212"/>
        <end position="233"/>
    </location>
</feature>
<dbReference type="RefSeq" id="WP_190255313.1">
    <property type="nucleotide sequence ID" value="NZ_BMPI01000054.1"/>
</dbReference>
<accession>A0A917UAK2</accession>
<dbReference type="EMBL" id="BMPI01000054">
    <property type="protein sequence ID" value="GGM66779.1"/>
    <property type="molecule type" value="Genomic_DNA"/>
</dbReference>
<protein>
    <submittedName>
        <fullName evidence="3">Uncharacterized protein</fullName>
    </submittedName>
</protein>
<reference evidence="3" key="1">
    <citation type="journal article" date="2014" name="Int. J. Syst. Evol. Microbiol.">
        <title>Complete genome sequence of Corynebacterium casei LMG S-19264T (=DSM 44701T), isolated from a smear-ripened cheese.</title>
        <authorList>
            <consortium name="US DOE Joint Genome Institute (JGI-PGF)"/>
            <person name="Walter F."/>
            <person name="Albersmeier A."/>
            <person name="Kalinowski J."/>
            <person name="Ruckert C."/>
        </authorList>
    </citation>
    <scope>NUCLEOTIDE SEQUENCE</scope>
    <source>
        <strain evidence="3">JCM 19831</strain>
    </source>
</reference>
<proteinExistence type="predicted"/>